<dbReference type="AlphaFoldDB" id="A0A0A1ZKE9"/>
<dbReference type="InterPro" id="IPR051328">
    <property type="entry name" value="T7SS_ABC-Transporter"/>
</dbReference>
<dbReference type="PANTHER" id="PTHR43077:SF10">
    <property type="entry name" value="TRANSPORT PERMEASE PROTEIN"/>
    <property type="match status" value="1"/>
</dbReference>
<keyword evidence="2 5" id="KW-0812">Transmembrane</keyword>
<feature type="transmembrane region" description="Helical" evidence="5">
    <location>
        <begin position="179"/>
        <end position="202"/>
    </location>
</feature>
<evidence type="ECO:0000313" key="8">
    <source>
        <dbReference type="Proteomes" id="UP000030598"/>
    </source>
</evidence>
<dbReference type="Proteomes" id="UP000030598">
    <property type="component" value="Unassembled WGS sequence"/>
</dbReference>
<evidence type="ECO:0000256" key="3">
    <source>
        <dbReference type="ARBA" id="ARBA00022989"/>
    </source>
</evidence>
<feature type="transmembrane region" description="Helical" evidence="5">
    <location>
        <begin position="145"/>
        <end position="172"/>
    </location>
</feature>
<evidence type="ECO:0000256" key="5">
    <source>
        <dbReference type="RuleBase" id="RU361157"/>
    </source>
</evidence>
<evidence type="ECO:0000259" key="6">
    <source>
        <dbReference type="PROSITE" id="PS51012"/>
    </source>
</evidence>
<comment type="subcellular location">
    <subcellularLocation>
        <location evidence="5">Cell membrane</location>
        <topology evidence="5">Multi-pass membrane protein</topology>
    </subcellularLocation>
    <subcellularLocation>
        <location evidence="1">Membrane</location>
        <topology evidence="1">Multi-pass membrane protein</topology>
    </subcellularLocation>
</comment>
<keyword evidence="5" id="KW-0813">Transport</keyword>
<comment type="similarity">
    <text evidence="5">Belongs to the ABC-2 integral membrane protein family.</text>
</comment>
<dbReference type="eggNOG" id="COG0842">
    <property type="taxonomic scope" value="Bacteria"/>
</dbReference>
<comment type="caution">
    <text evidence="7">The sequence shown here is derived from an EMBL/GenBank/DDBJ whole genome shotgun (WGS) entry which is preliminary data.</text>
</comment>
<dbReference type="STRING" id="59925.EU91_0623"/>
<protein>
    <recommendedName>
        <fullName evidence="5">Transport permease protein</fullName>
    </recommendedName>
</protein>
<dbReference type="PANTHER" id="PTHR43077">
    <property type="entry name" value="TRANSPORT PERMEASE YVFS-RELATED"/>
    <property type="match status" value="1"/>
</dbReference>
<gene>
    <name evidence="7" type="ORF">EU91_0623</name>
</gene>
<feature type="transmembrane region" description="Helical" evidence="5">
    <location>
        <begin position="112"/>
        <end position="139"/>
    </location>
</feature>
<name>A0A0A1ZKE9_PROMR</name>
<sequence length="274" mass="30518">MELQQYNLFFLYQETFALTKRLFIQLKRRPSTLLAGILQPIIWLFLFGALFSKAPEGFLPGVDSYGNFLGAGLIVFTAFSGALNSGLPLMFDREFGFLNRLLVAPLTSRLSIVLSSFIYITILSFVQSIVIMVVSYILGYGWPNLYGLGIVFTTLILLVLFVTSISLCLAFVLPGHIELIALIFVINLPLLFASTALAPISFMPNWLGWLASLNPLTFAIEPIRTAYTETMNLELVALHAPYGDLTCKSCISILFSLTVFSLIIIRPLLNRKLN</sequence>
<dbReference type="InterPro" id="IPR047817">
    <property type="entry name" value="ABC2_TM_bact-type"/>
</dbReference>
<feature type="transmembrane region" description="Helical" evidence="5">
    <location>
        <begin position="31"/>
        <end position="51"/>
    </location>
</feature>
<dbReference type="GO" id="GO:0043190">
    <property type="term" value="C:ATP-binding cassette (ABC) transporter complex"/>
    <property type="evidence" value="ECO:0007669"/>
    <property type="project" value="InterPro"/>
</dbReference>
<feature type="transmembrane region" description="Helical" evidence="5">
    <location>
        <begin position="251"/>
        <end position="269"/>
    </location>
</feature>
<evidence type="ECO:0000313" key="7">
    <source>
        <dbReference type="EMBL" id="KGF88688.1"/>
    </source>
</evidence>
<dbReference type="RefSeq" id="WP_032524162.1">
    <property type="nucleotide sequence ID" value="NZ_CP138934.1"/>
</dbReference>
<reference evidence="8" key="1">
    <citation type="journal article" date="2014" name="Sci. Data">
        <title>Genomes of diverse isolates of the marine cyanobacterium Prochlorococcus.</title>
        <authorList>
            <person name="Biller S."/>
            <person name="Berube P."/>
            <person name="Thompson J."/>
            <person name="Kelly L."/>
            <person name="Roggensack S."/>
            <person name="Awad L."/>
            <person name="Roache-Johnson K."/>
            <person name="Ding H."/>
            <person name="Giovannoni S.J."/>
            <person name="Moore L.R."/>
            <person name="Chisholm S.W."/>
        </authorList>
    </citation>
    <scope>NUCLEOTIDE SEQUENCE [LARGE SCALE GENOMIC DNA]</scope>
    <source>
        <strain evidence="8">GP2</strain>
    </source>
</reference>
<evidence type="ECO:0000256" key="2">
    <source>
        <dbReference type="ARBA" id="ARBA00022692"/>
    </source>
</evidence>
<organism evidence="7 8">
    <name type="scientific">Prochlorococcus marinus str. GP2</name>
    <dbReference type="NCBI Taxonomy" id="59925"/>
    <lineage>
        <taxon>Bacteria</taxon>
        <taxon>Bacillati</taxon>
        <taxon>Cyanobacteriota</taxon>
        <taxon>Cyanophyceae</taxon>
        <taxon>Synechococcales</taxon>
        <taxon>Prochlorococcaceae</taxon>
        <taxon>Prochlorococcus</taxon>
    </lineage>
</organism>
<keyword evidence="3 5" id="KW-1133">Transmembrane helix</keyword>
<keyword evidence="5" id="KW-1003">Cell membrane</keyword>
<dbReference type="OrthoDB" id="9788252at2"/>
<feature type="domain" description="ABC transmembrane type-2" evidence="6">
    <location>
        <begin position="31"/>
        <end position="272"/>
    </location>
</feature>
<keyword evidence="4 5" id="KW-0472">Membrane</keyword>
<evidence type="ECO:0000256" key="4">
    <source>
        <dbReference type="ARBA" id="ARBA00023136"/>
    </source>
</evidence>
<proteinExistence type="inferred from homology"/>
<dbReference type="InterPro" id="IPR013525">
    <property type="entry name" value="ABC2_TM"/>
</dbReference>
<dbReference type="Pfam" id="PF01061">
    <property type="entry name" value="ABC2_membrane"/>
    <property type="match status" value="1"/>
</dbReference>
<accession>A0A0A1ZKE9</accession>
<dbReference type="PROSITE" id="PS51012">
    <property type="entry name" value="ABC_TM2"/>
    <property type="match status" value="1"/>
</dbReference>
<dbReference type="GO" id="GO:0140359">
    <property type="term" value="F:ABC-type transporter activity"/>
    <property type="evidence" value="ECO:0007669"/>
    <property type="project" value="InterPro"/>
</dbReference>
<dbReference type="PRINTS" id="PR00164">
    <property type="entry name" value="ABC2TRNSPORT"/>
</dbReference>
<dbReference type="EMBL" id="JNAH01000003">
    <property type="protein sequence ID" value="KGF88688.1"/>
    <property type="molecule type" value="Genomic_DNA"/>
</dbReference>
<feature type="transmembrane region" description="Helical" evidence="5">
    <location>
        <begin position="71"/>
        <end position="91"/>
    </location>
</feature>
<evidence type="ECO:0000256" key="1">
    <source>
        <dbReference type="ARBA" id="ARBA00004141"/>
    </source>
</evidence>
<dbReference type="InterPro" id="IPR000412">
    <property type="entry name" value="ABC_2_transport"/>
</dbReference>